<keyword evidence="1" id="KW-0732">Signal</keyword>
<gene>
    <name evidence="3" type="ORF">DCO56_08395</name>
</gene>
<organism evidence="3 4">
    <name type="scientific">Sphingobacterium athyrii</name>
    <dbReference type="NCBI Taxonomy" id="2152717"/>
    <lineage>
        <taxon>Bacteria</taxon>
        <taxon>Pseudomonadati</taxon>
        <taxon>Bacteroidota</taxon>
        <taxon>Sphingobacteriia</taxon>
        <taxon>Sphingobacteriales</taxon>
        <taxon>Sphingobacteriaceae</taxon>
        <taxon>Sphingobacterium</taxon>
    </lineage>
</organism>
<dbReference type="SUPFAM" id="SSF101874">
    <property type="entry name" value="YceI-like"/>
    <property type="match status" value="1"/>
</dbReference>
<dbReference type="Pfam" id="PF04264">
    <property type="entry name" value="YceI"/>
    <property type="match status" value="1"/>
</dbReference>
<evidence type="ECO:0000313" key="3">
    <source>
        <dbReference type="EMBL" id="PUV24961.1"/>
    </source>
</evidence>
<feature type="domain" description="Lipid/polyisoprenoid-binding YceI-like" evidence="2">
    <location>
        <begin position="23"/>
        <end position="187"/>
    </location>
</feature>
<reference evidence="3 4" key="1">
    <citation type="submission" date="2018-04" db="EMBL/GenBank/DDBJ databases">
        <title>Sphingobacterium sp. M46 Genome.</title>
        <authorList>
            <person name="Cheng J."/>
            <person name="Li Y."/>
        </authorList>
    </citation>
    <scope>NUCLEOTIDE SEQUENCE [LARGE SCALE GENOMIC DNA]</scope>
    <source>
        <strain evidence="3 4">M46</strain>
    </source>
</reference>
<dbReference type="PANTHER" id="PTHR34406:SF1">
    <property type="entry name" value="PROTEIN YCEI"/>
    <property type="match status" value="1"/>
</dbReference>
<comment type="caution">
    <text evidence="3">The sequence shown here is derived from an EMBL/GenBank/DDBJ whole genome shotgun (WGS) entry which is preliminary data.</text>
</comment>
<name>A0A363NWC5_9SPHI</name>
<dbReference type="PANTHER" id="PTHR34406">
    <property type="entry name" value="PROTEIN YCEI"/>
    <property type="match status" value="1"/>
</dbReference>
<dbReference type="OrthoDB" id="951410at2"/>
<accession>A0A363NWC5</accession>
<dbReference type="Gene3D" id="2.40.128.110">
    <property type="entry name" value="Lipid/polyisoprenoid-binding, YceI-like"/>
    <property type="match status" value="1"/>
</dbReference>
<dbReference type="RefSeq" id="WP_108633292.1">
    <property type="nucleotide sequence ID" value="NZ_DAMCKI010000014.1"/>
</dbReference>
<dbReference type="InterPro" id="IPR007372">
    <property type="entry name" value="Lipid/polyisoprenoid-bd_YceI"/>
</dbReference>
<keyword evidence="4" id="KW-1185">Reference proteome</keyword>
<dbReference type="SMART" id="SM00867">
    <property type="entry name" value="YceI"/>
    <property type="match status" value="1"/>
</dbReference>
<dbReference type="InterPro" id="IPR036761">
    <property type="entry name" value="TTHA0802/YceI-like_sf"/>
</dbReference>
<evidence type="ECO:0000313" key="4">
    <source>
        <dbReference type="Proteomes" id="UP000250831"/>
    </source>
</evidence>
<proteinExistence type="predicted"/>
<dbReference type="EMBL" id="QCXX01000002">
    <property type="protein sequence ID" value="PUV24961.1"/>
    <property type="molecule type" value="Genomic_DNA"/>
</dbReference>
<feature type="chain" id="PRO_5017073483" evidence="1">
    <location>
        <begin position="20"/>
        <end position="188"/>
    </location>
</feature>
<dbReference type="AlphaFoldDB" id="A0A363NWC5"/>
<evidence type="ECO:0000256" key="1">
    <source>
        <dbReference type="SAM" id="SignalP"/>
    </source>
</evidence>
<protein>
    <submittedName>
        <fullName evidence="3">Lipid-binding protein</fullName>
    </submittedName>
</protein>
<feature type="signal peptide" evidence="1">
    <location>
        <begin position="1"/>
        <end position="19"/>
    </location>
</feature>
<sequence length="188" mass="20440">MKRTLLFVAIICSSSFAFAQKTTYKVNTQTSTIKWEAKKVVGGHVGTIALKEGTIQTDKGKITGGGFTIDMNSMACTDAPKLTGHLKNEDFFDVPKYPTAKFVIAKVDNSKTTPIITGNLTIKNKTKAISFPAKVTSTADGLSAEALGVKVNRLDFDIQYRSASFFSDLGNRAIEDEFTLDIQIKATK</sequence>
<dbReference type="Proteomes" id="UP000250831">
    <property type="component" value="Unassembled WGS sequence"/>
</dbReference>
<evidence type="ECO:0000259" key="2">
    <source>
        <dbReference type="SMART" id="SM00867"/>
    </source>
</evidence>